<keyword evidence="3" id="KW-1185">Reference proteome</keyword>
<dbReference type="AlphaFoldDB" id="A0A840NN18"/>
<proteinExistence type="predicted"/>
<comment type="caution">
    <text evidence="2">The sequence shown here is derived from an EMBL/GenBank/DDBJ whole genome shotgun (WGS) entry which is preliminary data.</text>
</comment>
<name>A0A840NN18_9PSEU</name>
<accession>A0A840NN18</accession>
<feature type="compositionally biased region" description="Basic and acidic residues" evidence="1">
    <location>
        <begin position="245"/>
        <end position="287"/>
    </location>
</feature>
<dbReference type="RefSeq" id="WP_184480453.1">
    <property type="nucleotide sequence ID" value="NZ_JACHIV010000001.1"/>
</dbReference>
<feature type="compositionally biased region" description="Basic and acidic residues" evidence="1">
    <location>
        <begin position="193"/>
        <end position="223"/>
    </location>
</feature>
<feature type="compositionally biased region" description="Basic and acidic residues" evidence="1">
    <location>
        <begin position="314"/>
        <end position="332"/>
    </location>
</feature>
<evidence type="ECO:0000313" key="3">
    <source>
        <dbReference type="Proteomes" id="UP000580474"/>
    </source>
</evidence>
<feature type="compositionally biased region" description="Basic and acidic residues" evidence="1">
    <location>
        <begin position="358"/>
        <end position="399"/>
    </location>
</feature>
<protein>
    <submittedName>
        <fullName evidence="2">Uncharacterized protein</fullName>
    </submittedName>
</protein>
<dbReference type="Proteomes" id="UP000580474">
    <property type="component" value="Unassembled WGS sequence"/>
</dbReference>
<organism evidence="2 3">
    <name type="scientific">Saccharopolyspora gloriosae</name>
    <dbReference type="NCBI Taxonomy" id="455344"/>
    <lineage>
        <taxon>Bacteria</taxon>
        <taxon>Bacillati</taxon>
        <taxon>Actinomycetota</taxon>
        <taxon>Actinomycetes</taxon>
        <taxon>Pseudonocardiales</taxon>
        <taxon>Pseudonocardiaceae</taxon>
        <taxon>Saccharopolyspora</taxon>
    </lineage>
</organism>
<gene>
    <name evidence="2" type="ORF">BJ969_003757</name>
</gene>
<reference evidence="2 3" key="1">
    <citation type="submission" date="2020-08" db="EMBL/GenBank/DDBJ databases">
        <title>Sequencing the genomes of 1000 actinobacteria strains.</title>
        <authorList>
            <person name="Klenk H.-P."/>
        </authorList>
    </citation>
    <scope>NUCLEOTIDE SEQUENCE [LARGE SCALE GENOMIC DNA]</scope>
    <source>
        <strain evidence="2 3">DSM 45582</strain>
    </source>
</reference>
<feature type="compositionally biased region" description="Basic and acidic residues" evidence="1">
    <location>
        <begin position="408"/>
        <end position="423"/>
    </location>
</feature>
<evidence type="ECO:0000313" key="2">
    <source>
        <dbReference type="EMBL" id="MBB5070669.1"/>
    </source>
</evidence>
<dbReference type="EMBL" id="JACHIV010000001">
    <property type="protein sequence ID" value="MBB5070669.1"/>
    <property type="molecule type" value="Genomic_DNA"/>
</dbReference>
<feature type="compositionally biased region" description="Basic and acidic residues" evidence="1">
    <location>
        <begin position="294"/>
        <end position="304"/>
    </location>
</feature>
<feature type="region of interest" description="Disordered" evidence="1">
    <location>
        <begin position="169"/>
        <end position="423"/>
    </location>
</feature>
<sequence length="423" mass="46810">MAGEQVSEAVLQELYQGDPGEFVADRDRRLKQARDAGDDRLAAELKVLRKPTTAAWAVNRVSAEQRDRVAELVEVGDELRSAQRDLRGDEIRRLDRRRADLVRGLTEQAADVASRAGKRLGEQARRQVESTFAAAVAEPESGRRVQAGVLSGALAYSGFGLDELSVAAMRSATSSRRGHDSGARRGGRRRAHSRAERSEAGRPGADEDRGGSAARAHDTEGTDRGAAGTRRGGRRTAEAPAVEPAGDRTTEPQPRRERAEREPRPDRSERGTRPERSGKTRQDRTDRSTQQGSADRKPPVDRAGRKTNRSGRKAGSDRPASRSRDVSERAEASEPAGRTKRAPRPSAAEGSGVDEASEELRQAEDALRAAEQERDEQERDRDELRARLDDLSARLRDTTRTVTRARRQRDAARRRYDSLRQRR</sequence>
<evidence type="ECO:0000256" key="1">
    <source>
        <dbReference type="SAM" id="MobiDB-lite"/>
    </source>
</evidence>